<feature type="compositionally biased region" description="Pro residues" evidence="1">
    <location>
        <begin position="142"/>
        <end position="152"/>
    </location>
</feature>
<dbReference type="Pfam" id="PF13511">
    <property type="entry name" value="DUF4124"/>
    <property type="match status" value="1"/>
</dbReference>
<protein>
    <recommendedName>
        <fullName evidence="2">DUF4124 domain-containing protein</fullName>
    </recommendedName>
</protein>
<accession>A0A3B1AV45</accession>
<sequence length="152" mass="17674">MNLSFFNVSILTYWLSGFLLLILPAQLPAAEVYKWTNDSGAVHYSDTLQSSSAKQLDIQAAPNAEKVEQAKKREALLRRTADDLELSRQQREAQQRQAEKEKRKQEKLRGQAEREQEEKQTETREGNSEGHYQKQWQQQMPPQYPIPHPIQP</sequence>
<gene>
    <name evidence="3" type="ORF">MNBD_GAMMA25-1345</name>
</gene>
<reference evidence="3" key="1">
    <citation type="submission" date="2018-06" db="EMBL/GenBank/DDBJ databases">
        <authorList>
            <person name="Zhirakovskaya E."/>
        </authorList>
    </citation>
    <scope>NUCLEOTIDE SEQUENCE</scope>
</reference>
<dbReference type="AlphaFoldDB" id="A0A3B1AV45"/>
<feature type="region of interest" description="Disordered" evidence="1">
    <location>
        <begin position="78"/>
        <end position="152"/>
    </location>
</feature>
<dbReference type="EMBL" id="UOFY01000042">
    <property type="protein sequence ID" value="VAX09889.1"/>
    <property type="molecule type" value="Genomic_DNA"/>
</dbReference>
<feature type="domain" description="DUF4124" evidence="2">
    <location>
        <begin position="19"/>
        <end position="66"/>
    </location>
</feature>
<name>A0A3B1AV45_9ZZZZ</name>
<evidence type="ECO:0000259" key="2">
    <source>
        <dbReference type="Pfam" id="PF13511"/>
    </source>
</evidence>
<dbReference type="InterPro" id="IPR025392">
    <property type="entry name" value="DUF4124"/>
</dbReference>
<proteinExistence type="predicted"/>
<evidence type="ECO:0000313" key="3">
    <source>
        <dbReference type="EMBL" id="VAX09889.1"/>
    </source>
</evidence>
<evidence type="ECO:0000256" key="1">
    <source>
        <dbReference type="SAM" id="MobiDB-lite"/>
    </source>
</evidence>
<organism evidence="3">
    <name type="scientific">hydrothermal vent metagenome</name>
    <dbReference type="NCBI Taxonomy" id="652676"/>
    <lineage>
        <taxon>unclassified sequences</taxon>
        <taxon>metagenomes</taxon>
        <taxon>ecological metagenomes</taxon>
    </lineage>
</organism>
<feature type="compositionally biased region" description="Basic and acidic residues" evidence="1">
    <location>
        <begin position="78"/>
        <end position="132"/>
    </location>
</feature>